<feature type="domain" description="CTCK" evidence="3">
    <location>
        <begin position="13"/>
        <end position="85"/>
    </location>
</feature>
<name>A0A1E1WIS9_PECGO</name>
<proteinExistence type="predicted"/>
<dbReference type="EMBL" id="GDQN01004134">
    <property type="protein sequence ID" value="JAT86920.1"/>
    <property type="molecule type" value="Transcribed_RNA"/>
</dbReference>
<feature type="disulfide bond" evidence="2">
    <location>
        <begin position="25"/>
        <end position="79"/>
    </location>
</feature>
<organism evidence="4">
    <name type="scientific">Pectinophora gossypiella</name>
    <name type="common">Cotton pink bollworm</name>
    <name type="synonym">Depressaria gossypiella</name>
    <dbReference type="NCBI Taxonomy" id="13191"/>
    <lineage>
        <taxon>Eukaryota</taxon>
        <taxon>Metazoa</taxon>
        <taxon>Ecdysozoa</taxon>
        <taxon>Arthropoda</taxon>
        <taxon>Hexapoda</taxon>
        <taxon>Insecta</taxon>
        <taxon>Pterygota</taxon>
        <taxon>Neoptera</taxon>
        <taxon>Endopterygota</taxon>
        <taxon>Lepidoptera</taxon>
        <taxon>Glossata</taxon>
        <taxon>Ditrysia</taxon>
        <taxon>Gelechioidea</taxon>
        <taxon>Gelechiidae</taxon>
        <taxon>Apatetrinae</taxon>
        <taxon>Pectinophora</taxon>
    </lineage>
</organism>
<keyword evidence="1 2" id="KW-1015">Disulfide bond</keyword>
<gene>
    <name evidence="4" type="ORF">g.14361</name>
</gene>
<dbReference type="InterPro" id="IPR029034">
    <property type="entry name" value="Cystine-knot_cytokine"/>
</dbReference>
<feature type="disulfide bond" evidence="2">
    <location>
        <begin position="29"/>
        <end position="81"/>
    </location>
</feature>
<evidence type="ECO:0000259" key="3">
    <source>
        <dbReference type="PROSITE" id="PS01225"/>
    </source>
</evidence>
<sequence length="122" mass="13252">GAVVVHLGRHGRCTNSAPVEVLYECRGTCTSGTFFSKKTGTHGTKCECCQAVKYESVTITLLCEDGTEQQHRVASPSECNCRSCSGEGFLPSLINTTPGHYVTEEGEIPEIYQRMGTSERSK</sequence>
<protein>
    <recommendedName>
        <fullName evidence="3">CTCK domain-containing protein</fullName>
    </recommendedName>
</protein>
<evidence type="ECO:0000256" key="2">
    <source>
        <dbReference type="PROSITE-ProRule" id="PRU00039"/>
    </source>
</evidence>
<dbReference type="SMART" id="SM00041">
    <property type="entry name" value="CT"/>
    <property type="match status" value="1"/>
</dbReference>
<reference evidence="4" key="1">
    <citation type="submission" date="2015-09" db="EMBL/GenBank/DDBJ databases">
        <title>De novo assembly of Pectinophora gossypiella (Pink Bollworm) gut transcriptome.</title>
        <authorList>
            <person name="Tassone E.E."/>
        </authorList>
    </citation>
    <scope>NUCLEOTIDE SEQUENCE</scope>
</reference>
<dbReference type="PROSITE" id="PS01225">
    <property type="entry name" value="CTCK_2"/>
    <property type="match status" value="1"/>
</dbReference>
<dbReference type="AlphaFoldDB" id="A0A1E1WIS9"/>
<accession>A0A1E1WIS9</accession>
<feature type="non-terminal residue" evidence="4">
    <location>
        <position position="1"/>
    </location>
</feature>
<evidence type="ECO:0000313" key="4">
    <source>
        <dbReference type="EMBL" id="JAT86920.1"/>
    </source>
</evidence>
<evidence type="ECO:0000256" key="1">
    <source>
        <dbReference type="ARBA" id="ARBA00023157"/>
    </source>
</evidence>
<comment type="caution">
    <text evidence="2">Lacks conserved residue(s) required for the propagation of feature annotation.</text>
</comment>
<dbReference type="PROSITE" id="PS01185">
    <property type="entry name" value="CTCK_1"/>
    <property type="match status" value="1"/>
</dbReference>
<dbReference type="Gene3D" id="2.10.90.10">
    <property type="entry name" value="Cystine-knot cytokines"/>
    <property type="match status" value="1"/>
</dbReference>
<dbReference type="OrthoDB" id="6262482at2759"/>
<dbReference type="InterPro" id="IPR006207">
    <property type="entry name" value="Cys_knot_C"/>
</dbReference>